<dbReference type="EMBL" id="JYDQ01000175">
    <property type="protein sequence ID" value="KRY12059.1"/>
    <property type="molecule type" value="Genomic_DNA"/>
</dbReference>
<accession>A0A0V0ZI49</accession>
<sequence length="83" mass="9605">MLEDEYYLRKHAGHHFISLLELGYVWTALDKRTVYVEVQFTLINELDVHDNLIRCNDTTESVTGASRSSESMVIDYVHPEADC</sequence>
<evidence type="ECO:0000313" key="2">
    <source>
        <dbReference type="Proteomes" id="UP000054783"/>
    </source>
</evidence>
<evidence type="ECO:0000313" key="1">
    <source>
        <dbReference type="EMBL" id="KRY12059.1"/>
    </source>
</evidence>
<comment type="caution">
    <text evidence="1">The sequence shown here is derived from an EMBL/GenBank/DDBJ whole genome shotgun (WGS) entry which is preliminary data.</text>
</comment>
<keyword evidence="2" id="KW-1185">Reference proteome</keyword>
<name>A0A0V0ZI49_9BILA</name>
<proteinExistence type="predicted"/>
<dbReference type="AlphaFoldDB" id="A0A0V0ZI49"/>
<gene>
    <name evidence="1" type="ORF">T12_12208</name>
</gene>
<reference evidence="1 2" key="1">
    <citation type="submission" date="2015-01" db="EMBL/GenBank/DDBJ databases">
        <title>Evolution of Trichinella species and genotypes.</title>
        <authorList>
            <person name="Korhonen P.K."/>
            <person name="Edoardo P."/>
            <person name="Giuseppe L.R."/>
            <person name="Gasser R.B."/>
        </authorList>
    </citation>
    <scope>NUCLEOTIDE SEQUENCE [LARGE SCALE GENOMIC DNA]</scope>
    <source>
        <strain evidence="1">ISS2496</strain>
    </source>
</reference>
<organism evidence="1 2">
    <name type="scientific">Trichinella patagoniensis</name>
    <dbReference type="NCBI Taxonomy" id="990121"/>
    <lineage>
        <taxon>Eukaryota</taxon>
        <taxon>Metazoa</taxon>
        <taxon>Ecdysozoa</taxon>
        <taxon>Nematoda</taxon>
        <taxon>Enoplea</taxon>
        <taxon>Dorylaimia</taxon>
        <taxon>Trichinellida</taxon>
        <taxon>Trichinellidae</taxon>
        <taxon>Trichinella</taxon>
    </lineage>
</organism>
<protein>
    <submittedName>
        <fullName evidence="1">Uncharacterized protein</fullName>
    </submittedName>
</protein>
<dbReference type="Proteomes" id="UP000054783">
    <property type="component" value="Unassembled WGS sequence"/>
</dbReference>